<keyword evidence="3" id="KW-1185">Reference proteome</keyword>
<protein>
    <submittedName>
        <fullName evidence="2">FecR domain-containing protein</fullName>
    </submittedName>
</protein>
<gene>
    <name evidence="2" type="ORF">AADV58_09505</name>
</gene>
<dbReference type="PANTHER" id="PTHR38731">
    <property type="entry name" value="LIPL45-RELATED LIPOPROTEIN-RELATED"/>
    <property type="match status" value="1"/>
</dbReference>
<reference evidence="2 3" key="1">
    <citation type="submission" date="2024-04" db="EMBL/GenBank/DDBJ databases">
        <title>Dissimilatory iodate-reducing microorganisms contribute to the enrichment of iodine in groundwater.</title>
        <authorList>
            <person name="Jiang Z."/>
        </authorList>
    </citation>
    <scope>NUCLEOTIDE SEQUENCE [LARGE SCALE GENOMIC DNA]</scope>
    <source>
        <strain evidence="2 3">NCP973</strain>
    </source>
</reference>
<proteinExistence type="predicted"/>
<evidence type="ECO:0000259" key="1">
    <source>
        <dbReference type="Pfam" id="PF04773"/>
    </source>
</evidence>
<dbReference type="InterPro" id="IPR006860">
    <property type="entry name" value="FecR"/>
</dbReference>
<sequence length="142" mass="14441">MIVGMAGSLSALAADVAGMVKTSSGRVVIERQGETLPAPVGTQVRVADRVRTGGDGAVGVTLRDNTLLSAGPGSLVVIDKFAFDSSTLDGRMSVGVRKGTLSVATGKIAKRTPESVDFHTPTSVLGVRGTEFIIEVAGGSNE</sequence>
<dbReference type="PANTHER" id="PTHR38731:SF1">
    <property type="entry name" value="FECR PROTEIN DOMAIN-CONTAINING PROTEIN"/>
    <property type="match status" value="1"/>
</dbReference>
<name>A0ABZ2XFZ9_9RHOO</name>
<dbReference type="Pfam" id="PF04773">
    <property type="entry name" value="FecR"/>
    <property type="match status" value="1"/>
</dbReference>
<feature type="domain" description="FecR protein" evidence="1">
    <location>
        <begin position="48"/>
        <end position="137"/>
    </location>
</feature>
<organism evidence="2 3">
    <name type="scientific">Azonexus hydrophilus</name>
    <dbReference type="NCBI Taxonomy" id="418702"/>
    <lineage>
        <taxon>Bacteria</taxon>
        <taxon>Pseudomonadati</taxon>
        <taxon>Pseudomonadota</taxon>
        <taxon>Betaproteobacteria</taxon>
        <taxon>Rhodocyclales</taxon>
        <taxon>Azonexaceae</taxon>
        <taxon>Azonexus</taxon>
    </lineage>
</organism>
<evidence type="ECO:0000313" key="3">
    <source>
        <dbReference type="Proteomes" id="UP001479520"/>
    </source>
</evidence>
<dbReference type="RefSeq" id="WP_341743024.1">
    <property type="nucleotide sequence ID" value="NZ_CP151406.1"/>
</dbReference>
<accession>A0ABZ2XFZ9</accession>
<dbReference type="EMBL" id="CP151406">
    <property type="protein sequence ID" value="WZJ20196.1"/>
    <property type="molecule type" value="Genomic_DNA"/>
</dbReference>
<evidence type="ECO:0000313" key="2">
    <source>
        <dbReference type="EMBL" id="WZJ20196.1"/>
    </source>
</evidence>
<dbReference type="Proteomes" id="UP001479520">
    <property type="component" value="Chromosome"/>
</dbReference>